<evidence type="ECO:0000313" key="2">
    <source>
        <dbReference type="EMBL" id="AST89883.1"/>
    </source>
</evidence>
<dbReference type="Pfam" id="PF08905">
    <property type="entry name" value="DUF1850"/>
    <property type="match status" value="1"/>
</dbReference>
<protein>
    <recommendedName>
        <fullName evidence="4">DUF1850 domain-containing protein</fullName>
    </recommendedName>
</protein>
<sequence>MKFLKQNRSLYIICFTIFIMGGIFVYPFRTALVFHFENTNRIQAILPINKGEEFTIIFTHSIHLTDVTEKYRVLPNLNILQYEIVYEQFGIGMPSNANEEELFVYENGKYHIKNMNNIFPSMNIRNGKTISEHRLVWDNGKKMVEFNDYFEPGAWYKVEMKKLTVWQYLKGVKIHE</sequence>
<dbReference type="InterPro" id="IPR015001">
    <property type="entry name" value="DUF1850"/>
</dbReference>
<keyword evidence="1" id="KW-0812">Transmembrane</keyword>
<feature type="transmembrane region" description="Helical" evidence="1">
    <location>
        <begin position="9"/>
        <end position="28"/>
    </location>
</feature>
<accession>A0A223KKK0</accession>
<evidence type="ECO:0000313" key="3">
    <source>
        <dbReference type="Proteomes" id="UP000215224"/>
    </source>
</evidence>
<dbReference type="STRING" id="1314751.GCA_001591425_02336"/>
<evidence type="ECO:0008006" key="4">
    <source>
        <dbReference type="Google" id="ProtNLM"/>
    </source>
</evidence>
<keyword evidence="3" id="KW-1185">Reference proteome</keyword>
<name>A0A223KKK0_9BACI</name>
<gene>
    <name evidence="2" type="ORF">BC6307_00615</name>
</gene>
<dbReference type="AlphaFoldDB" id="A0A223KKK0"/>
<evidence type="ECO:0000256" key="1">
    <source>
        <dbReference type="SAM" id="Phobius"/>
    </source>
</evidence>
<reference evidence="2 3" key="1">
    <citation type="submission" date="2016-12" db="EMBL/GenBank/DDBJ databases">
        <title>The whole genome sequencing and assembly of Bacillus cohnii DSM 6307T strain.</title>
        <authorList>
            <person name="Lee Y.-J."/>
            <person name="Yi H."/>
            <person name="Bahn Y.-S."/>
            <person name="Kim J.F."/>
            <person name="Lee D.-W."/>
        </authorList>
    </citation>
    <scope>NUCLEOTIDE SEQUENCE [LARGE SCALE GENOMIC DNA]</scope>
    <source>
        <strain evidence="2 3">DSM 6307</strain>
    </source>
</reference>
<proteinExistence type="predicted"/>
<dbReference type="EMBL" id="CP018866">
    <property type="protein sequence ID" value="AST89883.1"/>
    <property type="molecule type" value="Genomic_DNA"/>
</dbReference>
<dbReference type="RefSeq" id="WP_066416227.1">
    <property type="nucleotide sequence ID" value="NZ_CP018866.1"/>
</dbReference>
<organism evidence="2 3">
    <name type="scientific">Sutcliffiella cohnii</name>
    <dbReference type="NCBI Taxonomy" id="33932"/>
    <lineage>
        <taxon>Bacteria</taxon>
        <taxon>Bacillati</taxon>
        <taxon>Bacillota</taxon>
        <taxon>Bacilli</taxon>
        <taxon>Bacillales</taxon>
        <taxon>Bacillaceae</taxon>
        <taxon>Sutcliffiella</taxon>
    </lineage>
</organism>
<dbReference type="Proteomes" id="UP000215224">
    <property type="component" value="Chromosome"/>
</dbReference>
<keyword evidence="1" id="KW-0472">Membrane</keyword>
<dbReference type="KEGG" id="bcoh:BC6307_00615"/>
<keyword evidence="1" id="KW-1133">Transmembrane helix</keyword>